<name>A0A7R8H6H0_LEPSM</name>
<feature type="compositionally biased region" description="Pro residues" evidence="1">
    <location>
        <begin position="274"/>
        <end position="283"/>
    </location>
</feature>
<dbReference type="OrthoDB" id="6379279at2759"/>
<feature type="region of interest" description="Disordered" evidence="1">
    <location>
        <begin position="173"/>
        <end position="340"/>
    </location>
</feature>
<evidence type="ECO:0000256" key="1">
    <source>
        <dbReference type="SAM" id="MobiDB-lite"/>
    </source>
</evidence>
<dbReference type="Proteomes" id="UP000675881">
    <property type="component" value="Chromosome 3"/>
</dbReference>
<keyword evidence="2" id="KW-0472">Membrane</keyword>
<gene>
    <name evidence="3" type="ORF">LSAA_7224</name>
</gene>
<organism evidence="3 4">
    <name type="scientific">Lepeophtheirus salmonis</name>
    <name type="common">Salmon louse</name>
    <name type="synonym">Caligus salmonis</name>
    <dbReference type="NCBI Taxonomy" id="72036"/>
    <lineage>
        <taxon>Eukaryota</taxon>
        <taxon>Metazoa</taxon>
        <taxon>Ecdysozoa</taxon>
        <taxon>Arthropoda</taxon>
        <taxon>Crustacea</taxon>
        <taxon>Multicrustacea</taxon>
        <taxon>Hexanauplia</taxon>
        <taxon>Copepoda</taxon>
        <taxon>Siphonostomatoida</taxon>
        <taxon>Caligidae</taxon>
        <taxon>Lepeophtheirus</taxon>
    </lineage>
</organism>
<reference evidence="3" key="1">
    <citation type="submission" date="2021-02" db="EMBL/GenBank/DDBJ databases">
        <authorList>
            <person name="Bekaert M."/>
        </authorList>
    </citation>
    <scope>NUCLEOTIDE SEQUENCE</scope>
    <source>
        <strain evidence="3">IoA-00</strain>
    </source>
</reference>
<feature type="compositionally biased region" description="Acidic residues" evidence="1">
    <location>
        <begin position="313"/>
        <end position="322"/>
    </location>
</feature>
<feature type="compositionally biased region" description="Basic and acidic residues" evidence="1">
    <location>
        <begin position="173"/>
        <end position="254"/>
    </location>
</feature>
<dbReference type="EMBL" id="HG994582">
    <property type="protein sequence ID" value="CAF2882830.1"/>
    <property type="molecule type" value="Genomic_DNA"/>
</dbReference>
<keyword evidence="2" id="KW-1133">Transmembrane helix</keyword>
<keyword evidence="2" id="KW-0812">Transmembrane</keyword>
<protein>
    <submittedName>
        <fullName evidence="3">(salmon louse) hypothetical protein</fullName>
    </submittedName>
</protein>
<keyword evidence="4" id="KW-1185">Reference proteome</keyword>
<feature type="compositionally biased region" description="Pro residues" evidence="1">
    <location>
        <begin position="255"/>
        <end position="264"/>
    </location>
</feature>
<sequence>MIVFLIECPVEEDLGLEDPNNVFHCKDDEKCCISELQPACCKDKDLSLAIFEQLYFWGILIALIIILALIIWWCRSDQSCCNVDKPCLVRFGCKKQTPIHEYEKLEYFVFGSTVSLKSKISIISADKENLKESSKDYEDMLEKDGESLYSECHDISETKEKEVKGTQIMVKPMEEPIEAKQPEEQKPAPKSEEPLPEKSSDPPIEKEEDKTSTMDETNDKPPQKEEPNEKPPQKEVPNEKPPQKEEPHEKEKEPPAPPPKSPSPEPKEDKPKKPNTPPNPPYNIPKESPIASLKKIMQSDVESEDSITSNDLNDSDSEDSFMDDAMKFEDTDSYDSDEYN</sequence>
<evidence type="ECO:0000256" key="2">
    <source>
        <dbReference type="SAM" id="Phobius"/>
    </source>
</evidence>
<feature type="compositionally biased region" description="Acidic residues" evidence="1">
    <location>
        <begin position="331"/>
        <end position="340"/>
    </location>
</feature>
<evidence type="ECO:0000313" key="4">
    <source>
        <dbReference type="Proteomes" id="UP000675881"/>
    </source>
</evidence>
<dbReference type="AlphaFoldDB" id="A0A7R8H6H0"/>
<accession>A0A7R8H6H0</accession>
<proteinExistence type="predicted"/>
<evidence type="ECO:0000313" key="3">
    <source>
        <dbReference type="EMBL" id="CAF2882830.1"/>
    </source>
</evidence>
<feature type="transmembrane region" description="Helical" evidence="2">
    <location>
        <begin position="54"/>
        <end position="73"/>
    </location>
</feature>